<keyword evidence="9" id="KW-1185">Reference proteome</keyword>
<dbReference type="Pfam" id="PF04438">
    <property type="entry name" value="zf-HIT"/>
    <property type="match status" value="1"/>
</dbReference>
<evidence type="ECO:0000313" key="9">
    <source>
        <dbReference type="Proteomes" id="UP000695000"/>
    </source>
</evidence>
<dbReference type="InterPro" id="IPR057721">
    <property type="entry name" value="BCD1_alpha/beta"/>
</dbReference>
<reference evidence="10" key="1">
    <citation type="submission" date="2025-08" db="UniProtKB">
        <authorList>
            <consortium name="RefSeq"/>
        </authorList>
    </citation>
    <scope>IDENTIFICATION</scope>
    <source>
        <tissue evidence="10">Whole Larva</tissue>
    </source>
</reference>
<dbReference type="InterPro" id="IPR007529">
    <property type="entry name" value="Znf_HIT"/>
</dbReference>
<evidence type="ECO:0000256" key="3">
    <source>
        <dbReference type="ARBA" id="ARBA00022771"/>
    </source>
</evidence>
<keyword evidence="2" id="KW-0479">Metal-binding</keyword>
<evidence type="ECO:0000256" key="6">
    <source>
        <dbReference type="ARBA" id="ARBA00049654"/>
    </source>
</evidence>
<keyword evidence="4" id="KW-0862">Zinc</keyword>
<dbReference type="PROSITE" id="PS51083">
    <property type="entry name" value="ZF_HIT"/>
    <property type="match status" value="1"/>
</dbReference>
<evidence type="ECO:0000256" key="4">
    <source>
        <dbReference type="ARBA" id="ARBA00022833"/>
    </source>
</evidence>
<accession>A0ABM1N6H3</accession>
<dbReference type="GeneID" id="108566852"/>
<dbReference type="Pfam" id="PF25790">
    <property type="entry name" value="BCD1"/>
    <property type="match status" value="1"/>
</dbReference>
<evidence type="ECO:0000256" key="7">
    <source>
        <dbReference type="PROSITE-ProRule" id="PRU00453"/>
    </source>
</evidence>
<sequence length="304" mass="35222">MEIDTTPSTSNVDQTVDKKLTHCEVCSVALAKYTCPKCEVRTCCLKCSSIHKKELECSGIRDRTKFVPMNKFTNLDLSSDYRLLEEITRNFEVIKKDLTRYRRFDDLPHYLLRLKKAAYARQINLKFLPPSFERRKVNSTKLKGCVINWHLDWVFVNADNLKFSDEAVPETEKLSSVLDKYLNEQEDKVLQERMQFYQASGLPALRILLKAEQKKGKKYYELDPEDSIRDNLRGKMIIEYPIIHVMMRDHAIGLDVIDSDNEDEQSAIDGGLVIDKMLKNAESDESIYNSLKNLLFVSGDEMSE</sequence>
<comment type="similarity">
    <text evidence="6">Belongs to the BCD1 family.</text>
</comment>
<evidence type="ECO:0000256" key="2">
    <source>
        <dbReference type="ARBA" id="ARBA00022723"/>
    </source>
</evidence>
<dbReference type="InterPro" id="IPR051639">
    <property type="entry name" value="BCD1"/>
</dbReference>
<evidence type="ECO:0000256" key="5">
    <source>
        <dbReference type="ARBA" id="ARBA00049598"/>
    </source>
</evidence>
<organism evidence="9 10">
    <name type="scientific">Nicrophorus vespilloides</name>
    <name type="common">Boreal carrion beetle</name>
    <dbReference type="NCBI Taxonomy" id="110193"/>
    <lineage>
        <taxon>Eukaryota</taxon>
        <taxon>Metazoa</taxon>
        <taxon>Ecdysozoa</taxon>
        <taxon>Arthropoda</taxon>
        <taxon>Hexapoda</taxon>
        <taxon>Insecta</taxon>
        <taxon>Pterygota</taxon>
        <taxon>Neoptera</taxon>
        <taxon>Endopterygota</taxon>
        <taxon>Coleoptera</taxon>
        <taxon>Polyphaga</taxon>
        <taxon>Staphyliniformia</taxon>
        <taxon>Silphidae</taxon>
        <taxon>Nicrophorinae</taxon>
        <taxon>Nicrophorus</taxon>
    </lineage>
</organism>
<proteinExistence type="inferred from homology"/>
<feature type="domain" description="HIT-type" evidence="8">
    <location>
        <begin position="23"/>
        <end position="57"/>
    </location>
</feature>
<dbReference type="PANTHER" id="PTHR13483:SF3">
    <property type="entry name" value="BOX C_D SNORNA PROTEIN 1"/>
    <property type="match status" value="1"/>
</dbReference>
<name>A0ABM1N6H3_NICVS</name>
<comment type="function">
    <text evidence="5">Required for box C/D snoRNAs accumulation involved in snoRNA processing, snoRNA transport to the nucleolus and ribosome biogenesis.</text>
</comment>
<keyword evidence="3 7" id="KW-0863">Zinc-finger</keyword>
<keyword evidence="1" id="KW-0597">Phosphoprotein</keyword>
<evidence type="ECO:0000313" key="10">
    <source>
        <dbReference type="RefSeq" id="XP_017782423.1"/>
    </source>
</evidence>
<evidence type="ECO:0000259" key="8">
    <source>
        <dbReference type="PROSITE" id="PS51083"/>
    </source>
</evidence>
<dbReference type="CDD" id="cd23023">
    <property type="entry name" value="zf-HIT_BCD1"/>
    <property type="match status" value="1"/>
</dbReference>
<dbReference type="PANTHER" id="PTHR13483">
    <property type="entry name" value="BOX C_D SNORNA PROTEIN 1-RELATED"/>
    <property type="match status" value="1"/>
</dbReference>
<protein>
    <submittedName>
        <fullName evidence="10">Box C/D snoRNA protein 1</fullName>
    </submittedName>
</protein>
<dbReference type="Proteomes" id="UP000695000">
    <property type="component" value="Unplaced"/>
</dbReference>
<gene>
    <name evidence="10" type="primary">LOC108566852</name>
</gene>
<dbReference type="RefSeq" id="XP_017782423.1">
    <property type="nucleotide sequence ID" value="XM_017926934.1"/>
</dbReference>
<evidence type="ECO:0000256" key="1">
    <source>
        <dbReference type="ARBA" id="ARBA00022553"/>
    </source>
</evidence>
<dbReference type="Gene3D" id="3.30.60.190">
    <property type="match status" value="1"/>
</dbReference>
<dbReference type="SUPFAM" id="SSF144232">
    <property type="entry name" value="HIT/MYND zinc finger-like"/>
    <property type="match status" value="1"/>
</dbReference>